<keyword evidence="3" id="KW-0813">Transport</keyword>
<evidence type="ECO:0000256" key="5">
    <source>
        <dbReference type="ARBA" id="ARBA00022568"/>
    </source>
</evidence>
<evidence type="ECO:0000256" key="4">
    <source>
        <dbReference type="ARBA" id="ARBA00022475"/>
    </source>
</evidence>
<evidence type="ECO:0000256" key="6">
    <source>
        <dbReference type="ARBA" id="ARBA00022673"/>
    </source>
</evidence>
<keyword evidence="6" id="KW-0107">Calcium channel</keyword>
<evidence type="ECO:0000256" key="16">
    <source>
        <dbReference type="ARBA" id="ARBA00039339"/>
    </source>
</evidence>
<dbReference type="Pfam" id="PF07856">
    <property type="entry name" value="Orai-1"/>
    <property type="match status" value="1"/>
</dbReference>
<accession>A0A5F9D612</accession>
<sequence length="83" mass="8873">MVNKGRALVGGGRRHGGGWGPLPSQAPGLAHAFAVCSMHLDLKEHSMQVLSWRKLYLSSAKLKASSRILALLSGFTMVAMVEV</sequence>
<dbReference type="GeneTree" id="ENSGT00980000203017"/>
<evidence type="ECO:0000256" key="15">
    <source>
        <dbReference type="ARBA" id="ARBA00023303"/>
    </source>
</evidence>
<dbReference type="Gene3D" id="1.20.140.140">
    <property type="entry name" value="Calcium release-activated calcium channel protein Orai"/>
    <property type="match status" value="1"/>
</dbReference>
<dbReference type="InterPro" id="IPR038350">
    <property type="entry name" value="Orai_sf"/>
</dbReference>
<dbReference type="PANTHER" id="PTHR31501:SF3">
    <property type="entry name" value="CALCIUM RELEASE-ACTIVATED CALCIUM CHANNEL PROTEIN 1"/>
    <property type="match status" value="1"/>
</dbReference>
<keyword evidence="9" id="KW-0391">Immunity</keyword>
<proteinExistence type="inferred from homology"/>
<evidence type="ECO:0000256" key="3">
    <source>
        <dbReference type="ARBA" id="ARBA00022448"/>
    </source>
</evidence>
<dbReference type="GO" id="GO:0005886">
    <property type="term" value="C:plasma membrane"/>
    <property type="evidence" value="ECO:0007669"/>
    <property type="project" value="UniProtKB-SubCell"/>
</dbReference>
<dbReference type="PANTHER" id="PTHR31501">
    <property type="entry name" value="CALCIUM RELEASE-ACTIVATED CALCIUM CHANNEL PROTEIN 1"/>
    <property type="match status" value="1"/>
</dbReference>
<keyword evidence="4" id="KW-1003">Cell membrane</keyword>
<reference evidence="21 22" key="1">
    <citation type="journal article" date="2011" name="Nature">
        <title>A high-resolution map of human evolutionary constraint using 29 mammals.</title>
        <authorList>
            <person name="Lindblad-Toh K."/>
            <person name="Garber M."/>
            <person name="Zuk O."/>
            <person name="Lin M.F."/>
            <person name="Parker B.J."/>
            <person name="Washietl S."/>
            <person name="Kheradpour P."/>
            <person name="Ernst J."/>
            <person name="Jordan G."/>
            <person name="Mauceli E."/>
            <person name="Ward L.D."/>
            <person name="Lowe C.B."/>
            <person name="Holloway A.K."/>
            <person name="Clamp M."/>
            <person name="Gnerre S."/>
            <person name="Alfoldi J."/>
            <person name="Beal K."/>
            <person name="Chang J."/>
            <person name="Clawson H."/>
            <person name="Cuff J."/>
            <person name="Di Palma F."/>
            <person name="Fitzgerald S."/>
            <person name="Flicek P."/>
            <person name="Guttman M."/>
            <person name="Hubisz M.J."/>
            <person name="Jaffe D.B."/>
            <person name="Jungreis I."/>
            <person name="Kent W.J."/>
            <person name="Kostka D."/>
            <person name="Lara M."/>
            <person name="Martins A.L."/>
            <person name="Massingham T."/>
            <person name="Moltke I."/>
            <person name="Raney B.J."/>
            <person name="Rasmussen M.D."/>
            <person name="Robinson J."/>
            <person name="Stark A."/>
            <person name="Vilella A.J."/>
            <person name="Wen J."/>
            <person name="Xie X."/>
            <person name="Zody M.C."/>
            <person name="Baldwin J."/>
            <person name="Bloom T."/>
            <person name="Chin C.W."/>
            <person name="Heiman D."/>
            <person name="Nicol R."/>
            <person name="Nusbaum C."/>
            <person name="Young S."/>
            <person name="Wilkinson J."/>
            <person name="Worley K.C."/>
            <person name="Kovar C.L."/>
            <person name="Muzny D.M."/>
            <person name="Gibbs R.A."/>
            <person name="Cree A."/>
            <person name="Dihn H.H."/>
            <person name="Fowler G."/>
            <person name="Jhangiani S."/>
            <person name="Joshi V."/>
            <person name="Lee S."/>
            <person name="Lewis L.R."/>
            <person name="Nazareth L.V."/>
            <person name="Okwuonu G."/>
            <person name="Santibanez J."/>
            <person name="Warren W.C."/>
            <person name="Mardis E.R."/>
            <person name="Weinstock G.M."/>
            <person name="Wilson R.K."/>
            <person name="Delehaunty K."/>
            <person name="Dooling D."/>
            <person name="Fronik C."/>
            <person name="Fulton L."/>
            <person name="Fulton B."/>
            <person name="Graves T."/>
            <person name="Minx P."/>
            <person name="Sodergren E."/>
            <person name="Birney E."/>
            <person name="Margulies E.H."/>
            <person name="Herrero J."/>
            <person name="Green E.D."/>
            <person name="Haussler D."/>
            <person name="Siepel A."/>
            <person name="Goldman N."/>
            <person name="Pollard K.S."/>
            <person name="Pedersen J.S."/>
            <person name="Lander E.S."/>
            <person name="Kellis M."/>
        </authorList>
    </citation>
    <scope>NUCLEOTIDE SEQUENCE [LARGE SCALE GENOMIC DNA]</scope>
    <source>
        <strain evidence="22">Thorbecke</strain>
    </source>
</reference>
<evidence type="ECO:0000313" key="21">
    <source>
        <dbReference type="Ensembl" id="ENSOCUP00000041637.1"/>
    </source>
</evidence>
<comment type="subcellular location">
    <subcellularLocation>
        <location evidence="1">Cell membrane</location>
        <topology evidence="1">Multi-pass membrane protein</topology>
    </subcellularLocation>
</comment>
<evidence type="ECO:0000256" key="2">
    <source>
        <dbReference type="ARBA" id="ARBA00008062"/>
    </source>
</evidence>
<keyword evidence="12" id="KW-1064">Adaptive immunity</keyword>
<evidence type="ECO:0000256" key="11">
    <source>
        <dbReference type="ARBA" id="ARBA00023065"/>
    </source>
</evidence>
<dbReference type="GO" id="GO:0015279">
    <property type="term" value="F:store-operated calcium channel activity"/>
    <property type="evidence" value="ECO:0007669"/>
    <property type="project" value="TreeGrafter"/>
</dbReference>
<dbReference type="AlphaFoldDB" id="A0A5F9D612"/>
<dbReference type="GO" id="GO:0002250">
    <property type="term" value="P:adaptive immune response"/>
    <property type="evidence" value="ECO:0007669"/>
    <property type="project" value="UniProtKB-KW"/>
</dbReference>
<evidence type="ECO:0000256" key="7">
    <source>
        <dbReference type="ARBA" id="ARBA00022692"/>
    </source>
</evidence>
<dbReference type="Proteomes" id="UP000001811">
    <property type="component" value="Unplaced"/>
</dbReference>
<comment type="catalytic activity">
    <reaction evidence="19">
        <text>Ca(2+)(in) = Ca(2+)(out)</text>
        <dbReference type="Rhea" id="RHEA:29671"/>
        <dbReference type="ChEBI" id="CHEBI:29108"/>
    </reaction>
    <physiologicalReaction direction="right-to-left" evidence="19">
        <dbReference type="Rhea" id="RHEA:29673"/>
    </physiologicalReaction>
</comment>
<evidence type="ECO:0000256" key="9">
    <source>
        <dbReference type="ARBA" id="ARBA00022859"/>
    </source>
</evidence>
<evidence type="ECO:0000256" key="14">
    <source>
        <dbReference type="ARBA" id="ARBA00023180"/>
    </source>
</evidence>
<comment type="similarity">
    <text evidence="2">Belongs to the Orai family.</text>
</comment>
<keyword evidence="10" id="KW-1133">Transmembrane helix</keyword>
<evidence type="ECO:0000256" key="17">
    <source>
        <dbReference type="ARBA" id="ARBA00041729"/>
    </source>
</evidence>
<keyword evidence="13" id="KW-0472">Membrane</keyword>
<dbReference type="GO" id="GO:0002115">
    <property type="term" value="P:store-operated calcium entry"/>
    <property type="evidence" value="ECO:0007669"/>
    <property type="project" value="TreeGrafter"/>
</dbReference>
<keyword evidence="8" id="KW-0106">Calcium</keyword>
<protein>
    <recommendedName>
        <fullName evidence="16">Calcium release-activated calcium channel protein 1</fullName>
    </recommendedName>
    <alternativeName>
        <fullName evidence="18">Protein orai-1</fullName>
    </alternativeName>
    <alternativeName>
        <fullName evidence="17">Transmembrane protein 142A</fullName>
    </alternativeName>
</protein>
<keyword evidence="11" id="KW-0406">Ion transport</keyword>
<keyword evidence="7" id="KW-0812">Transmembrane</keyword>
<dbReference type="SMR" id="A0A5F9D612"/>
<keyword evidence="22" id="KW-1185">Reference proteome</keyword>
<evidence type="ECO:0000256" key="12">
    <source>
        <dbReference type="ARBA" id="ARBA00023130"/>
    </source>
</evidence>
<dbReference type="STRING" id="9986.ENSOCUP00000041637"/>
<evidence type="ECO:0000256" key="18">
    <source>
        <dbReference type="ARBA" id="ARBA00042240"/>
    </source>
</evidence>
<reference evidence="21" key="2">
    <citation type="submission" date="2025-08" db="UniProtKB">
        <authorList>
            <consortium name="Ensembl"/>
        </authorList>
    </citation>
    <scope>IDENTIFICATION</scope>
    <source>
        <strain evidence="21">Thorbecke</strain>
    </source>
</reference>
<dbReference type="InParanoid" id="A0A5F9D612"/>
<organism evidence="21 22">
    <name type="scientific">Oryctolagus cuniculus</name>
    <name type="common">Rabbit</name>
    <dbReference type="NCBI Taxonomy" id="9986"/>
    <lineage>
        <taxon>Eukaryota</taxon>
        <taxon>Metazoa</taxon>
        <taxon>Chordata</taxon>
        <taxon>Craniata</taxon>
        <taxon>Vertebrata</taxon>
        <taxon>Euteleostomi</taxon>
        <taxon>Mammalia</taxon>
        <taxon>Eutheria</taxon>
        <taxon>Euarchontoglires</taxon>
        <taxon>Glires</taxon>
        <taxon>Lagomorpha</taxon>
        <taxon>Leporidae</taxon>
        <taxon>Oryctolagus</taxon>
    </lineage>
</organism>
<dbReference type="Ensembl" id="ENSOCUT00000045365.1">
    <property type="protein sequence ID" value="ENSOCUP00000041637.1"/>
    <property type="gene ID" value="ENSOCUG00000032466.1"/>
</dbReference>
<evidence type="ECO:0000256" key="13">
    <source>
        <dbReference type="ARBA" id="ARBA00023136"/>
    </source>
</evidence>
<name>A0A5F9D612_RABIT</name>
<evidence type="ECO:0000256" key="19">
    <source>
        <dbReference type="ARBA" id="ARBA00044615"/>
    </source>
</evidence>
<reference evidence="21" key="3">
    <citation type="submission" date="2025-09" db="UniProtKB">
        <authorList>
            <consortium name="Ensembl"/>
        </authorList>
    </citation>
    <scope>IDENTIFICATION</scope>
    <source>
        <strain evidence="21">Thorbecke</strain>
    </source>
</reference>
<dbReference type="InterPro" id="IPR012446">
    <property type="entry name" value="CRAC_channel"/>
</dbReference>
<evidence type="ECO:0000256" key="8">
    <source>
        <dbReference type="ARBA" id="ARBA00022837"/>
    </source>
</evidence>
<evidence type="ECO:0000256" key="1">
    <source>
        <dbReference type="ARBA" id="ARBA00004651"/>
    </source>
</evidence>
<evidence type="ECO:0000313" key="22">
    <source>
        <dbReference type="Proteomes" id="UP000001811"/>
    </source>
</evidence>
<keyword evidence="5" id="KW-0109">Calcium transport</keyword>
<feature type="region of interest" description="Disordered" evidence="20">
    <location>
        <begin position="1"/>
        <end position="22"/>
    </location>
</feature>
<evidence type="ECO:0000256" key="10">
    <source>
        <dbReference type="ARBA" id="ARBA00022989"/>
    </source>
</evidence>
<keyword evidence="15" id="KW-0407">Ion channel</keyword>
<evidence type="ECO:0000256" key="20">
    <source>
        <dbReference type="SAM" id="MobiDB-lite"/>
    </source>
</evidence>
<dbReference type="Bgee" id="ENSOCUG00000032466">
    <property type="expression patterns" value="Expressed in liver"/>
</dbReference>
<keyword evidence="14" id="KW-0325">Glycoprotein</keyword>